<name>A0A2D3V1L4_9PEZI</name>
<sequence>MSASGTNTPTSAEVQTGPGQEAIVQPDEEVYTIETRKPTKKIFDDDEPLVDTTEALQLRSKKTERLQKRQQKRLKKTTVQSDTKSFLELPHELLHEVLAYLLPSDIIRLQRLNKATAAFIQDNESIIARDIIQRRYWVLARSLPLPVPLSQVSLPARASLQSQKWQDRLQIHKKPYQHVRPIDPQQFCTCMTCVIAWNTLCVVLDLAHFQTNFNNREPLPIIPRGTDPKWNSDLIRLNAEIVEKAVQSPLHYARILEAHLATTVGTINRQYRVGKKTSAPNPKRLYQLSPIDVEDETDVFLERSGPPTLDFPFHRDRYHYIEAYVPNRGWSKLQGRWMYQYASPRKVHESDLEWTMKYYKPDPAPVTDHGDLEKAIEEVRLGK</sequence>
<dbReference type="RefSeq" id="XP_023630010.1">
    <property type="nucleotide sequence ID" value="XM_023774242.1"/>
</dbReference>
<dbReference type="InterPro" id="IPR001810">
    <property type="entry name" value="F-box_dom"/>
</dbReference>
<dbReference type="OrthoDB" id="3642468at2759"/>
<reference evidence="3 4" key="1">
    <citation type="submission" date="2016-03" db="EMBL/GenBank/DDBJ databases">
        <authorList>
            <person name="Ploux O."/>
        </authorList>
    </citation>
    <scope>NUCLEOTIDE SEQUENCE [LARGE SCALE GENOMIC DNA]</scope>
    <source>
        <strain evidence="3 4">URUG2</strain>
    </source>
</reference>
<feature type="region of interest" description="Disordered" evidence="1">
    <location>
        <begin position="1"/>
        <end position="27"/>
    </location>
</feature>
<gene>
    <name evidence="3" type="ORF">RCC_08997</name>
</gene>
<protein>
    <recommendedName>
        <fullName evidence="2">F-box domain-containing protein</fullName>
    </recommendedName>
</protein>
<evidence type="ECO:0000259" key="2">
    <source>
        <dbReference type="PROSITE" id="PS50181"/>
    </source>
</evidence>
<dbReference type="EMBL" id="FJUY01000016">
    <property type="protein sequence ID" value="CZT23286.1"/>
    <property type="molecule type" value="Genomic_DNA"/>
</dbReference>
<organism evidence="3 4">
    <name type="scientific">Ramularia collo-cygni</name>
    <dbReference type="NCBI Taxonomy" id="112498"/>
    <lineage>
        <taxon>Eukaryota</taxon>
        <taxon>Fungi</taxon>
        <taxon>Dikarya</taxon>
        <taxon>Ascomycota</taxon>
        <taxon>Pezizomycotina</taxon>
        <taxon>Dothideomycetes</taxon>
        <taxon>Dothideomycetidae</taxon>
        <taxon>Mycosphaerellales</taxon>
        <taxon>Mycosphaerellaceae</taxon>
        <taxon>Ramularia</taxon>
    </lineage>
</organism>
<keyword evidence="4" id="KW-1185">Reference proteome</keyword>
<dbReference type="CDD" id="cd09917">
    <property type="entry name" value="F-box_SF"/>
    <property type="match status" value="1"/>
</dbReference>
<dbReference type="STRING" id="112498.A0A2D3V1L4"/>
<dbReference type="Pfam" id="PF00646">
    <property type="entry name" value="F-box"/>
    <property type="match status" value="1"/>
</dbReference>
<dbReference type="GeneID" id="35604076"/>
<feature type="compositionally biased region" description="Polar residues" evidence="1">
    <location>
        <begin position="1"/>
        <end position="18"/>
    </location>
</feature>
<feature type="domain" description="F-box" evidence="2">
    <location>
        <begin position="83"/>
        <end position="131"/>
    </location>
</feature>
<dbReference type="AlphaFoldDB" id="A0A2D3V1L4"/>
<proteinExistence type="predicted"/>
<dbReference type="PROSITE" id="PS50181">
    <property type="entry name" value="FBOX"/>
    <property type="match status" value="1"/>
</dbReference>
<accession>A0A2D3V1L4</accession>
<dbReference type="Proteomes" id="UP000225277">
    <property type="component" value="Unassembled WGS sequence"/>
</dbReference>
<evidence type="ECO:0000256" key="1">
    <source>
        <dbReference type="SAM" id="MobiDB-lite"/>
    </source>
</evidence>
<evidence type="ECO:0000313" key="3">
    <source>
        <dbReference type="EMBL" id="CZT23286.1"/>
    </source>
</evidence>
<evidence type="ECO:0000313" key="4">
    <source>
        <dbReference type="Proteomes" id="UP000225277"/>
    </source>
</evidence>
<dbReference type="InterPro" id="IPR036047">
    <property type="entry name" value="F-box-like_dom_sf"/>
</dbReference>
<dbReference type="SUPFAM" id="SSF81383">
    <property type="entry name" value="F-box domain"/>
    <property type="match status" value="1"/>
</dbReference>